<sequence length="488" mass="52844">MTNIAQLVRERIIRPPGLPHDKPSKSVWQEPPHATVADWQSRDLPVEVDVVVIGSGITGCAVAHALLHDSSNTSLRVCVLEARQAVSGATGRNGGHLISDSGSLAVPLLPIIGEEAAREIVQFSEANIRCVKSLVAQLDKDAQEAVELREVVATAAFEDDGMFQEAKGGLEQLKSLWPENPIQGNVLETQGDTKVQYISSTNQKFRGILEQHGAAALWPYKLITALLGNLLNDFPERFSLETNTPALRIDYKTGDDVPYQISTPRGTLRARNVVHCTNGFTGHLIPKLVGAIYPIRGTMSAQEPGTSFPLLGDKTSWSWFTKPSFDPATQVYSTGLYYAQQNAKTGRIFIGGEQQKITTILSSDDSVVSDEAQASLQSALPGLLTDVQPLGEQRIWSGIMGFSSDGLPLVGRLDAATTGRGGHGEWIAAGFNGHGMDKCWLSGKAIAEMILGRETPEYLPKTFVLNAERMKRLGADQSVSNMMEMLSV</sequence>
<reference evidence="1" key="1">
    <citation type="submission" date="2022-08" db="EMBL/GenBank/DDBJ databases">
        <title>Genome Sequence of Lecanicillium fungicola.</title>
        <authorList>
            <person name="Buettner E."/>
        </authorList>
    </citation>
    <scope>NUCLEOTIDE SEQUENCE</scope>
    <source>
        <strain evidence="1">Babe33</strain>
    </source>
</reference>
<dbReference type="EMBL" id="JANJQO010000823">
    <property type="protein sequence ID" value="KAJ2974488.1"/>
    <property type="molecule type" value="Genomic_DNA"/>
</dbReference>
<proteinExistence type="predicted"/>
<dbReference type="Proteomes" id="UP001143910">
    <property type="component" value="Unassembled WGS sequence"/>
</dbReference>
<keyword evidence="2" id="KW-1185">Reference proteome</keyword>
<organism evidence="1 2">
    <name type="scientific">Zarea fungicola</name>
    <dbReference type="NCBI Taxonomy" id="93591"/>
    <lineage>
        <taxon>Eukaryota</taxon>
        <taxon>Fungi</taxon>
        <taxon>Dikarya</taxon>
        <taxon>Ascomycota</taxon>
        <taxon>Pezizomycotina</taxon>
        <taxon>Sordariomycetes</taxon>
        <taxon>Hypocreomycetidae</taxon>
        <taxon>Hypocreales</taxon>
        <taxon>Cordycipitaceae</taxon>
        <taxon>Zarea</taxon>
    </lineage>
</organism>
<evidence type="ECO:0000313" key="2">
    <source>
        <dbReference type="Proteomes" id="UP001143910"/>
    </source>
</evidence>
<accession>A0ACC1N667</accession>
<name>A0ACC1N667_9HYPO</name>
<gene>
    <name evidence="1" type="ORF">NQ176_g6030</name>
</gene>
<comment type="caution">
    <text evidence="1">The sequence shown here is derived from an EMBL/GenBank/DDBJ whole genome shotgun (WGS) entry which is preliminary data.</text>
</comment>
<evidence type="ECO:0000313" key="1">
    <source>
        <dbReference type="EMBL" id="KAJ2974488.1"/>
    </source>
</evidence>
<protein>
    <submittedName>
        <fullName evidence="1">Uncharacterized protein</fullName>
    </submittedName>
</protein>